<feature type="domain" description="HTH tetR-type" evidence="6">
    <location>
        <begin position="1"/>
        <end position="61"/>
    </location>
</feature>
<dbReference type="InterPro" id="IPR036271">
    <property type="entry name" value="Tet_transcr_reg_TetR-rel_C_sf"/>
</dbReference>
<dbReference type="EMBL" id="LAVA02000058">
    <property type="protein sequence ID" value="OIJ65423.1"/>
    <property type="molecule type" value="Genomic_DNA"/>
</dbReference>
<dbReference type="InterPro" id="IPR039538">
    <property type="entry name" value="BetI_C"/>
</dbReference>
<accession>A0A1J4NSM7</accession>
<evidence type="ECO:0000313" key="7">
    <source>
        <dbReference type="EMBL" id="OIJ65423.1"/>
    </source>
</evidence>
<evidence type="ECO:0000256" key="4">
    <source>
        <dbReference type="ARBA" id="ARBA00023163"/>
    </source>
</evidence>
<dbReference type="OrthoDB" id="7505659at2"/>
<feature type="DNA-binding region" description="H-T-H motif" evidence="5">
    <location>
        <begin position="24"/>
        <end position="43"/>
    </location>
</feature>
<keyword evidence="8" id="KW-1185">Reference proteome</keyword>
<dbReference type="PANTHER" id="PTHR47506:SF6">
    <property type="entry name" value="HTH-TYPE TRANSCRIPTIONAL REPRESSOR NEMR"/>
    <property type="match status" value="1"/>
</dbReference>
<keyword evidence="2" id="KW-0805">Transcription regulation</keyword>
<evidence type="ECO:0000256" key="2">
    <source>
        <dbReference type="ARBA" id="ARBA00023015"/>
    </source>
</evidence>
<evidence type="ECO:0000256" key="1">
    <source>
        <dbReference type="ARBA" id="ARBA00022491"/>
    </source>
</evidence>
<comment type="caution">
    <text evidence="7">The sequence shown here is derived from an EMBL/GenBank/DDBJ whole genome shotgun (WGS) entry which is preliminary data.</text>
</comment>
<keyword evidence="4" id="KW-0804">Transcription</keyword>
<dbReference type="PANTHER" id="PTHR47506">
    <property type="entry name" value="TRANSCRIPTIONAL REGULATORY PROTEIN"/>
    <property type="match status" value="1"/>
</dbReference>
<dbReference type="PROSITE" id="PS50977">
    <property type="entry name" value="HTH_TETR_2"/>
    <property type="match status" value="1"/>
</dbReference>
<dbReference type="SUPFAM" id="SSF48498">
    <property type="entry name" value="Tetracyclin repressor-like, C-terminal domain"/>
    <property type="match status" value="1"/>
</dbReference>
<dbReference type="Proteomes" id="UP000034196">
    <property type="component" value="Unassembled WGS sequence"/>
</dbReference>
<evidence type="ECO:0000256" key="3">
    <source>
        <dbReference type="ARBA" id="ARBA00023125"/>
    </source>
</evidence>
<evidence type="ECO:0000256" key="5">
    <source>
        <dbReference type="PROSITE-ProRule" id="PRU00335"/>
    </source>
</evidence>
<dbReference type="InterPro" id="IPR001647">
    <property type="entry name" value="HTH_TetR"/>
</dbReference>
<dbReference type="Pfam" id="PF13977">
    <property type="entry name" value="TetR_C_6"/>
    <property type="match status" value="1"/>
</dbReference>
<dbReference type="Pfam" id="PF00440">
    <property type="entry name" value="TetR_N"/>
    <property type="match status" value="1"/>
</dbReference>
<evidence type="ECO:0000313" key="8">
    <source>
        <dbReference type="Proteomes" id="UP000034196"/>
    </source>
</evidence>
<evidence type="ECO:0000259" key="6">
    <source>
        <dbReference type="PROSITE" id="PS50977"/>
    </source>
</evidence>
<reference evidence="7" key="1">
    <citation type="submission" date="2016-10" db="EMBL/GenBank/DDBJ databases">
        <title>Genome sequence of Streptomyces mangrovisoli MUSC 149.</title>
        <authorList>
            <person name="Lee L.-H."/>
            <person name="Ser H.-L."/>
        </authorList>
    </citation>
    <scope>NUCLEOTIDE SEQUENCE [LARGE SCALE GENOMIC DNA]</scope>
    <source>
        <strain evidence="7">MUSC 149</strain>
    </source>
</reference>
<keyword evidence="1" id="KW-0678">Repressor</keyword>
<dbReference type="InterPro" id="IPR009057">
    <property type="entry name" value="Homeodomain-like_sf"/>
</dbReference>
<name>A0A1J4NSM7_9ACTN</name>
<sequence>MAKREEILNTALEIVSRVGYSRATVRELAQAVGLSQTGLLHYFGTKEQLFVEILRRRDEVDEHVLAGGSTAPDGTPLDLPGGMSALLRHNAQVPGLVQLYSRFSSEATEENHPAHGYFQDRYASARSAVGALIRREQEAGSLPDSLDADRAAVLLFALMDGLQTQWMYDPEIDMADQLAYFFELLSTKSTDREAPAATGNTAP</sequence>
<organism evidence="7 8">
    <name type="scientific">Streptomyces mangrovisoli</name>
    <dbReference type="NCBI Taxonomy" id="1428628"/>
    <lineage>
        <taxon>Bacteria</taxon>
        <taxon>Bacillati</taxon>
        <taxon>Actinomycetota</taxon>
        <taxon>Actinomycetes</taxon>
        <taxon>Kitasatosporales</taxon>
        <taxon>Streptomycetaceae</taxon>
        <taxon>Streptomyces</taxon>
    </lineage>
</organism>
<dbReference type="SUPFAM" id="SSF46689">
    <property type="entry name" value="Homeodomain-like"/>
    <property type="match status" value="1"/>
</dbReference>
<dbReference type="PRINTS" id="PR00455">
    <property type="entry name" value="HTHTETR"/>
</dbReference>
<dbReference type="AlphaFoldDB" id="A0A1J4NSM7"/>
<dbReference type="GO" id="GO:0003677">
    <property type="term" value="F:DNA binding"/>
    <property type="evidence" value="ECO:0007669"/>
    <property type="project" value="UniProtKB-UniRule"/>
</dbReference>
<proteinExistence type="predicted"/>
<dbReference type="Gene3D" id="1.10.357.10">
    <property type="entry name" value="Tetracycline Repressor, domain 2"/>
    <property type="match status" value="1"/>
</dbReference>
<keyword evidence="3 5" id="KW-0238">DNA-binding</keyword>
<gene>
    <name evidence="7" type="ORF">WN71_023810</name>
</gene>
<protein>
    <submittedName>
        <fullName evidence="7">TetR family transcriptional regulator</fullName>
    </submittedName>
</protein>